<comment type="caution">
    <text evidence="2">The sequence shown here is derived from an EMBL/GenBank/DDBJ whole genome shotgun (WGS) entry which is preliminary data.</text>
</comment>
<sequence length="59" mass="6819">MSQTWGAPQSRMTLWGEKEQRSGRISGGNARRSKAEFVTTRGWFDWLMKMFPGARLPFP</sequence>
<evidence type="ECO:0000313" key="2">
    <source>
        <dbReference type="EMBL" id="KJF41480.1"/>
    </source>
</evidence>
<evidence type="ECO:0000313" key="3">
    <source>
        <dbReference type="Proteomes" id="UP000032483"/>
    </source>
</evidence>
<protein>
    <submittedName>
        <fullName evidence="2">Uncharacterized protein</fullName>
    </submittedName>
</protein>
<keyword evidence="3" id="KW-1185">Reference proteome</keyword>
<dbReference type="EMBL" id="JXXK01000001">
    <property type="protein sequence ID" value="KJF41480.1"/>
    <property type="molecule type" value="Genomic_DNA"/>
</dbReference>
<feature type="region of interest" description="Disordered" evidence="1">
    <location>
        <begin position="1"/>
        <end position="31"/>
    </location>
</feature>
<gene>
    <name evidence="2" type="ORF">TQ39_01320</name>
</gene>
<accession>A0A0D8J3D9</accession>
<organism evidence="2 3">
    <name type="scientific">Ruthenibacterium lactatiformans</name>
    <dbReference type="NCBI Taxonomy" id="1550024"/>
    <lineage>
        <taxon>Bacteria</taxon>
        <taxon>Bacillati</taxon>
        <taxon>Bacillota</taxon>
        <taxon>Clostridia</taxon>
        <taxon>Eubacteriales</taxon>
        <taxon>Oscillospiraceae</taxon>
        <taxon>Ruthenibacterium</taxon>
    </lineage>
</organism>
<proteinExistence type="predicted"/>
<dbReference type="Proteomes" id="UP000032483">
    <property type="component" value="Unassembled WGS sequence"/>
</dbReference>
<name>A0A0D8J3D9_9FIRM</name>
<feature type="compositionally biased region" description="Polar residues" evidence="1">
    <location>
        <begin position="1"/>
        <end position="12"/>
    </location>
</feature>
<dbReference type="AlphaFoldDB" id="A0A0D8J3D9"/>
<reference evidence="2" key="1">
    <citation type="submission" date="2015-02" db="EMBL/GenBank/DDBJ databases">
        <title>A novel member of the family Ruminococcaceae isolated from human feces.</title>
        <authorList>
            <person name="Shkoporov A.N."/>
            <person name="Chaplin A.V."/>
            <person name="Motuzova O.V."/>
            <person name="Kafarskaia L.I."/>
            <person name="Khokhlova E.V."/>
            <person name="Efimov B.A."/>
        </authorList>
    </citation>
    <scope>NUCLEOTIDE SEQUENCE [LARGE SCALE GENOMIC DNA]</scope>
    <source>
        <strain evidence="2">585-1</strain>
    </source>
</reference>
<evidence type="ECO:0000256" key="1">
    <source>
        <dbReference type="SAM" id="MobiDB-lite"/>
    </source>
</evidence>